<evidence type="ECO:0008006" key="6">
    <source>
        <dbReference type="Google" id="ProtNLM"/>
    </source>
</evidence>
<sequence length="669" mass="76936">MLYYRRVSEKATMDPLMGALYPSDGFQSDNQSISAVVDRCLVSRPTFQSAPNRCGEMHHLVDVAPFSNDCRDTLDTEQTEFSDAVFEYISRILMEEDIEEKTCMLQESLDLLSAEKSFYEVLGKKYPPSPEPSRTNCITYNDKDSNDSLLDGTRYTSTIGSRKTGYYANVGRVENPGNYSTMSFERDISPAAFQPNQGGNAERLDLCSESRIVRQFRMGVEESSKFLPNQATTKLLFQEPHGKIDKVDCLGALKRKESLYREEGNIEERSSKQAFVHEESVLRLDAFDVILLNIQGEGVAHLMNLRASLKHRVNEIAHKIEEPKGGRGHGKKKREKVEVVDLWHQNDHKSANALLNEIRKHASPLGNGTQRLAHYFANGLEARLAGTLIDMLNAYYLYIAACPFQRYSNTVSSRMVIDTIELLRLSQRPCPPKLRITGIDLPQPGFRPAQRIKETGQRLANYAENFNVPFEYNAIAKRWEFIELEELKIDRDEVTIVNCMSRFENLFDETIAEESPRDIVLNLIRRAQLDLFINGVINGNYNAPFFVTRFWEALHHFFSLFDMLDTIIPCENQERMLIEKVTLEREALNTIACEGWERVERPESYKQWQLCNMRAGFVQVPLSRRLAQFVFNKIASRYHKDFVVDEVGKWLLIGWKGRFLYAFSTWKPA</sequence>
<accession>A0ABD3ISA5</accession>
<evidence type="ECO:0000256" key="2">
    <source>
        <dbReference type="ARBA" id="ARBA00023163"/>
    </source>
</evidence>
<keyword evidence="1" id="KW-0805">Transcription regulation</keyword>
<feature type="region of interest" description="SAW" evidence="3">
    <location>
        <begin position="592"/>
        <end position="667"/>
    </location>
</feature>
<comment type="caution">
    <text evidence="4">The sequence shown here is derived from an EMBL/GenBank/DDBJ whole genome shotgun (WGS) entry which is preliminary data.</text>
</comment>
<dbReference type="PROSITE" id="PS50985">
    <property type="entry name" value="GRAS"/>
    <property type="match status" value="1"/>
</dbReference>
<feature type="region of interest" description="Leucine repeat II (LRII)" evidence="3">
    <location>
        <begin position="454"/>
        <end position="486"/>
    </location>
</feature>
<evidence type="ECO:0000256" key="3">
    <source>
        <dbReference type="PROSITE-ProRule" id="PRU01191"/>
    </source>
</evidence>
<keyword evidence="2" id="KW-0804">Transcription</keyword>
<dbReference type="Pfam" id="PF03514">
    <property type="entry name" value="GRAS"/>
    <property type="match status" value="2"/>
</dbReference>
<proteinExistence type="inferred from homology"/>
<protein>
    <recommendedName>
        <fullName evidence="6">Scarecrow-like protein 9</fullName>
    </recommendedName>
</protein>
<dbReference type="AlphaFoldDB" id="A0ABD3ISA5"/>
<evidence type="ECO:0000313" key="5">
    <source>
        <dbReference type="Proteomes" id="UP001634007"/>
    </source>
</evidence>
<evidence type="ECO:0000256" key="1">
    <source>
        <dbReference type="ARBA" id="ARBA00023015"/>
    </source>
</evidence>
<evidence type="ECO:0000313" key="4">
    <source>
        <dbReference type="EMBL" id="KAL3717164.1"/>
    </source>
</evidence>
<dbReference type="EMBL" id="JBJKBG010000011">
    <property type="protein sequence ID" value="KAL3717164.1"/>
    <property type="molecule type" value="Genomic_DNA"/>
</dbReference>
<name>A0ABD3ISA5_EUCGL</name>
<organism evidence="4 5">
    <name type="scientific">Eucalyptus globulus</name>
    <name type="common">Tasmanian blue gum</name>
    <dbReference type="NCBI Taxonomy" id="34317"/>
    <lineage>
        <taxon>Eukaryota</taxon>
        <taxon>Viridiplantae</taxon>
        <taxon>Streptophyta</taxon>
        <taxon>Embryophyta</taxon>
        <taxon>Tracheophyta</taxon>
        <taxon>Spermatophyta</taxon>
        <taxon>Magnoliopsida</taxon>
        <taxon>eudicotyledons</taxon>
        <taxon>Gunneridae</taxon>
        <taxon>Pentapetalae</taxon>
        <taxon>rosids</taxon>
        <taxon>malvids</taxon>
        <taxon>Myrtales</taxon>
        <taxon>Myrtaceae</taxon>
        <taxon>Myrtoideae</taxon>
        <taxon>Eucalypteae</taxon>
        <taxon>Eucalyptus</taxon>
    </lineage>
</organism>
<dbReference type="Proteomes" id="UP001634007">
    <property type="component" value="Unassembled WGS sequence"/>
</dbReference>
<gene>
    <name evidence="4" type="ORF">ACJRO7_008704</name>
</gene>
<keyword evidence="5" id="KW-1185">Reference proteome</keyword>
<comment type="caution">
    <text evidence="3">Lacks conserved residue(s) required for the propagation of feature annotation.</text>
</comment>
<reference evidence="4 5" key="1">
    <citation type="submission" date="2024-11" db="EMBL/GenBank/DDBJ databases">
        <title>Chromosome-level genome assembly of Eucalyptus globulus Labill. provides insights into its genome evolution.</title>
        <authorList>
            <person name="Li X."/>
        </authorList>
    </citation>
    <scope>NUCLEOTIDE SEQUENCE [LARGE SCALE GENOMIC DNA]</scope>
    <source>
        <strain evidence="4">CL2024</strain>
        <tissue evidence="4">Fresh tender leaves</tissue>
    </source>
</reference>
<comment type="similarity">
    <text evidence="3">Belongs to the GRAS family.</text>
</comment>
<dbReference type="PANTHER" id="PTHR31636">
    <property type="entry name" value="OSJNBA0084A10.13 PROTEIN-RELATED"/>
    <property type="match status" value="1"/>
</dbReference>
<dbReference type="InterPro" id="IPR005202">
    <property type="entry name" value="TF_GRAS"/>
</dbReference>